<dbReference type="InterPro" id="IPR009875">
    <property type="entry name" value="PilZ_domain"/>
</dbReference>
<comment type="caution">
    <text evidence="2">The sequence shown here is derived from an EMBL/GenBank/DDBJ whole genome shotgun (WGS) entry which is preliminary data.</text>
</comment>
<dbReference type="AlphaFoldDB" id="A0A2S6HGG5"/>
<gene>
    <name evidence="2" type="ORF">B0F87_10390</name>
</gene>
<dbReference type="RefSeq" id="WP_036305128.1">
    <property type="nucleotide sequence ID" value="NZ_PTIZ01000003.1"/>
</dbReference>
<reference evidence="2 3" key="1">
    <citation type="submission" date="2018-02" db="EMBL/GenBank/DDBJ databases">
        <title>Subsurface microbial communities from deep shales in Ohio and West Virginia, USA.</title>
        <authorList>
            <person name="Wrighton K."/>
        </authorList>
    </citation>
    <scope>NUCLEOTIDE SEQUENCE [LARGE SCALE GENOMIC DNA]</scope>
    <source>
        <strain evidence="2 3">OWC-DMM</strain>
    </source>
</reference>
<feature type="domain" description="PilZ" evidence="1">
    <location>
        <begin position="12"/>
        <end position="91"/>
    </location>
</feature>
<proteinExistence type="predicted"/>
<evidence type="ECO:0000313" key="3">
    <source>
        <dbReference type="Proteomes" id="UP000240010"/>
    </source>
</evidence>
<dbReference type="GO" id="GO:0035438">
    <property type="term" value="F:cyclic-di-GMP binding"/>
    <property type="evidence" value="ECO:0007669"/>
    <property type="project" value="InterPro"/>
</dbReference>
<dbReference type="SUPFAM" id="SSF141371">
    <property type="entry name" value="PilZ domain-like"/>
    <property type="match status" value="1"/>
</dbReference>
<protein>
    <submittedName>
        <fullName evidence="2">PilZ domain-containing protein</fullName>
    </submittedName>
</protein>
<organism evidence="2 3">
    <name type="scientific">Methylobacter tundripaludum</name>
    <dbReference type="NCBI Taxonomy" id="173365"/>
    <lineage>
        <taxon>Bacteria</taxon>
        <taxon>Pseudomonadati</taxon>
        <taxon>Pseudomonadota</taxon>
        <taxon>Gammaproteobacteria</taxon>
        <taxon>Methylococcales</taxon>
        <taxon>Methylococcaceae</taxon>
        <taxon>Methylobacter</taxon>
    </lineage>
</organism>
<dbReference type="Pfam" id="PF07238">
    <property type="entry name" value="PilZ"/>
    <property type="match status" value="1"/>
</dbReference>
<evidence type="ECO:0000259" key="1">
    <source>
        <dbReference type="Pfam" id="PF07238"/>
    </source>
</evidence>
<accession>A0A2S6HGG5</accession>
<name>A0A2S6HGG5_9GAMM</name>
<evidence type="ECO:0000313" key="2">
    <source>
        <dbReference type="EMBL" id="PPK76483.1"/>
    </source>
</evidence>
<sequence length="93" mass="10492">MNNNKENRLAGRYPTFCTVELDSGTGVTRNLSTTGVCFTTDSALEPNLMLRCFILMQKMGRNIIRVRCEGRVVRADKSGDGWEVAINFTTLEW</sequence>
<dbReference type="Proteomes" id="UP000240010">
    <property type="component" value="Unassembled WGS sequence"/>
</dbReference>
<dbReference type="EMBL" id="PTIZ01000003">
    <property type="protein sequence ID" value="PPK76483.1"/>
    <property type="molecule type" value="Genomic_DNA"/>
</dbReference>